<organism evidence="1 2">
    <name type="scientific">Willisornis vidua</name>
    <name type="common">Xingu scale-backed antbird</name>
    <dbReference type="NCBI Taxonomy" id="1566151"/>
    <lineage>
        <taxon>Eukaryota</taxon>
        <taxon>Metazoa</taxon>
        <taxon>Chordata</taxon>
        <taxon>Craniata</taxon>
        <taxon>Vertebrata</taxon>
        <taxon>Euteleostomi</taxon>
        <taxon>Archelosauria</taxon>
        <taxon>Archosauria</taxon>
        <taxon>Dinosauria</taxon>
        <taxon>Saurischia</taxon>
        <taxon>Theropoda</taxon>
        <taxon>Coelurosauria</taxon>
        <taxon>Aves</taxon>
        <taxon>Neognathae</taxon>
        <taxon>Neoaves</taxon>
        <taxon>Telluraves</taxon>
        <taxon>Australaves</taxon>
        <taxon>Passeriformes</taxon>
        <taxon>Thamnophilidae</taxon>
        <taxon>Willisornis</taxon>
    </lineage>
</organism>
<dbReference type="EMBL" id="WHWB01034694">
    <property type="protein sequence ID" value="KAJ7405611.1"/>
    <property type="molecule type" value="Genomic_DNA"/>
</dbReference>
<comment type="caution">
    <text evidence="1">The sequence shown here is derived from an EMBL/GenBank/DDBJ whole genome shotgun (WGS) entry which is preliminary data.</text>
</comment>
<keyword evidence="2" id="KW-1185">Reference proteome</keyword>
<proteinExistence type="predicted"/>
<protein>
    <submittedName>
        <fullName evidence="1">Uncharacterized protein</fullName>
    </submittedName>
</protein>
<sequence length="101" mass="10946">MYKELLMSGRAFGRRKALQMLSSRDFYQALEQKQGATSSAKAGCGVHYVLAAGAGEMPEDQDLAKYGGDWHSRPAWKYLAGSSVQCFAPHCLSGRAASEAK</sequence>
<evidence type="ECO:0000313" key="1">
    <source>
        <dbReference type="EMBL" id="KAJ7405611.1"/>
    </source>
</evidence>
<evidence type="ECO:0000313" key="2">
    <source>
        <dbReference type="Proteomes" id="UP001145742"/>
    </source>
</evidence>
<reference evidence="1" key="1">
    <citation type="submission" date="2019-10" db="EMBL/GenBank/DDBJ databases">
        <authorList>
            <person name="Soares A.E.R."/>
            <person name="Aleixo A."/>
            <person name="Schneider P."/>
            <person name="Miyaki C.Y."/>
            <person name="Schneider M.P."/>
            <person name="Mello C."/>
            <person name="Vasconcelos A.T.R."/>
        </authorList>
    </citation>
    <scope>NUCLEOTIDE SEQUENCE</scope>
    <source>
        <tissue evidence="1">Muscle</tissue>
    </source>
</reference>
<dbReference type="Proteomes" id="UP001145742">
    <property type="component" value="Unassembled WGS sequence"/>
</dbReference>
<accession>A0ABQ9CSU3</accession>
<gene>
    <name evidence="1" type="ORF">WISP_138613</name>
</gene>
<name>A0ABQ9CSU3_9PASS</name>